<dbReference type="AlphaFoldDB" id="A0A4Y5MUQ8"/>
<organism evidence="8">
    <name type="scientific">Candida metapsilosis</name>
    <dbReference type="NCBI Taxonomy" id="273372"/>
    <lineage>
        <taxon>Eukaryota</taxon>
        <taxon>Fungi</taxon>
        <taxon>Dikarya</taxon>
        <taxon>Ascomycota</taxon>
        <taxon>Saccharomycotina</taxon>
        <taxon>Pichiomycetes</taxon>
        <taxon>Debaryomycetaceae</taxon>
        <taxon>Candida/Lodderomyces clade</taxon>
        <taxon>Candida</taxon>
    </lineage>
</organism>
<accession>A0A4Y5MUQ8</accession>
<feature type="domain" description="Hyphally-regulated cell wall protein N-terminal" evidence="7">
    <location>
        <begin position="10"/>
        <end position="336"/>
    </location>
</feature>
<gene>
    <name evidence="8" type="primary">IFF61</name>
</gene>
<dbReference type="InterPro" id="IPR021031">
    <property type="entry name" value="Hyphal-reg_cell_wall_N"/>
</dbReference>
<evidence type="ECO:0000256" key="6">
    <source>
        <dbReference type="SAM" id="SignalP"/>
    </source>
</evidence>
<feature type="signal peptide" evidence="6">
    <location>
        <begin position="1"/>
        <end position="18"/>
    </location>
</feature>
<dbReference type="EMBL" id="MK205443">
    <property type="protein sequence ID" value="QCW05822.1"/>
    <property type="molecule type" value="Genomic_DNA"/>
</dbReference>
<reference evidence="8" key="1">
    <citation type="journal article" date="2019" name="Front. Microbiol.">
        <title>Agglutinin-Like Sequence (ALS) Genes in the Candida parapsilosis Species Complex: Blurring the Boundaries Between Gene Families That Encode Cell-Wall Proteins.</title>
        <authorList>
            <person name="Oh S.H."/>
            <person name="Smith B."/>
            <person name="Miller A.N."/>
            <person name="Staker B."/>
            <person name="Fields C."/>
            <person name="Hernandez A."/>
            <person name="Hoyer L.L."/>
        </authorList>
    </citation>
    <scope>NUCLEOTIDE SEQUENCE</scope>
    <source>
        <strain evidence="8">ATCC 96143</strain>
    </source>
</reference>
<proteinExistence type="predicted"/>
<keyword evidence="2" id="KW-0134">Cell wall</keyword>
<comment type="subcellular location">
    <subcellularLocation>
        <location evidence="1">Secreted</location>
        <location evidence="1">Cell wall</location>
    </subcellularLocation>
</comment>
<keyword evidence="5" id="KW-0325">Glycoprotein</keyword>
<evidence type="ECO:0000313" key="8">
    <source>
        <dbReference type="EMBL" id="QCW05822.1"/>
    </source>
</evidence>
<dbReference type="Pfam" id="PF11765">
    <property type="entry name" value="Hyphal_reg_CWP"/>
    <property type="match status" value="1"/>
</dbReference>
<evidence type="ECO:0000256" key="5">
    <source>
        <dbReference type="ARBA" id="ARBA00023180"/>
    </source>
</evidence>
<evidence type="ECO:0000256" key="1">
    <source>
        <dbReference type="ARBA" id="ARBA00004191"/>
    </source>
</evidence>
<keyword evidence="3" id="KW-0964">Secreted</keyword>
<protein>
    <submittedName>
        <fullName evidence="8">Iff61</fullName>
    </submittedName>
</protein>
<keyword evidence="4 6" id="KW-0732">Signal</keyword>
<evidence type="ECO:0000256" key="2">
    <source>
        <dbReference type="ARBA" id="ARBA00022512"/>
    </source>
</evidence>
<dbReference type="VEuPathDB" id="FungiDB:I9W82_001767"/>
<evidence type="ECO:0000259" key="7">
    <source>
        <dbReference type="Pfam" id="PF11765"/>
    </source>
</evidence>
<name>A0A4Y5MUQ8_9ASCO</name>
<sequence>MFKSFILPLLVLLQIVAALEIAKPTVVKGPIDLSVGDIHIKDGASYSIVNNGFSNIVGSLTVDQDAGFYISSTDSTLGLQVNLWGFWNNIENNGIVSFNALQSTLAPSFVLQGASFRNTGLFFLAADGGTPPTMTLAAPNWYNSGTVVIYQNSRSRANANLGSPLQTIVNDGSICFHNTLYNQVTSIQGSGCIVADAQSTIRISNAFLPIAPSQQFYLADSESSINVQPLSSPATFNVAGFGNGNKVGLSVSLSTSDKAYSYDSNTGILTLTDGLFDSVSQNFNIGKGYDPTKFERVTDNSAGLFSTPLGAVQYKGDVPNKVIPDKCVCQNPPSFPTVPSS</sequence>
<evidence type="ECO:0000256" key="3">
    <source>
        <dbReference type="ARBA" id="ARBA00022525"/>
    </source>
</evidence>
<feature type="chain" id="PRO_5021408733" evidence="6">
    <location>
        <begin position="19"/>
        <end position="341"/>
    </location>
</feature>
<dbReference type="GO" id="GO:0009277">
    <property type="term" value="C:fungal-type cell wall"/>
    <property type="evidence" value="ECO:0007669"/>
    <property type="project" value="UniProtKB-ARBA"/>
</dbReference>
<evidence type="ECO:0000256" key="4">
    <source>
        <dbReference type="ARBA" id="ARBA00022729"/>
    </source>
</evidence>